<dbReference type="PANTHER" id="PTHR30146">
    <property type="entry name" value="LACI-RELATED TRANSCRIPTIONAL REPRESSOR"/>
    <property type="match status" value="1"/>
</dbReference>
<dbReference type="SUPFAM" id="SSF47413">
    <property type="entry name" value="lambda repressor-like DNA-binding domains"/>
    <property type="match status" value="1"/>
</dbReference>
<dbReference type="SUPFAM" id="SSF53822">
    <property type="entry name" value="Periplasmic binding protein-like I"/>
    <property type="match status" value="1"/>
</dbReference>
<evidence type="ECO:0000256" key="2">
    <source>
        <dbReference type="ARBA" id="ARBA00023125"/>
    </source>
</evidence>
<dbReference type="InterPro" id="IPR046335">
    <property type="entry name" value="LacI/GalR-like_sensor"/>
</dbReference>
<keyword evidence="2" id="KW-0238">DNA-binding</keyword>
<protein>
    <submittedName>
        <fullName evidence="5">LacI family transcriptional regulator</fullName>
    </submittedName>
</protein>
<dbReference type="InterPro" id="IPR028082">
    <property type="entry name" value="Peripla_BP_I"/>
</dbReference>
<proteinExistence type="predicted"/>
<dbReference type="EMBL" id="JAHXZI010000022">
    <property type="protein sequence ID" value="MBW6438839.1"/>
    <property type="molecule type" value="Genomic_DNA"/>
</dbReference>
<dbReference type="SMART" id="SM00354">
    <property type="entry name" value="HTH_LACI"/>
    <property type="match status" value="1"/>
</dbReference>
<dbReference type="PROSITE" id="PS50932">
    <property type="entry name" value="HTH_LACI_2"/>
    <property type="match status" value="1"/>
</dbReference>
<evidence type="ECO:0000256" key="3">
    <source>
        <dbReference type="ARBA" id="ARBA00023163"/>
    </source>
</evidence>
<dbReference type="Gene3D" id="3.40.50.2300">
    <property type="match status" value="2"/>
</dbReference>
<dbReference type="InterPro" id="IPR000843">
    <property type="entry name" value="HTH_LacI"/>
</dbReference>
<dbReference type="Pfam" id="PF13377">
    <property type="entry name" value="Peripla_BP_3"/>
    <property type="match status" value="1"/>
</dbReference>
<dbReference type="RefSeq" id="WP_220148031.1">
    <property type="nucleotide sequence ID" value="NZ_JAHXZI010000022.1"/>
</dbReference>
<sequence length="339" mass="35709">MSIRKGRSVTISDVAEAAGVSRAAVSKVLRNAYGVSPGMRQRVESTIEQLGYRPSVAARALRGSSYRLGLEIPYTGARFMTQIVEGAKRAVAGTPYQIILAPADGPEYDTLESLADGLVDGIIAISPLVDQGWLEDLARRVPVVMLGRHDTPAGYDTVTGDDHAGARAVMEHLLSLGHRRIAHLTEPENVTAPGSGTPHSVRLEVYRACMAEAGLADQIRVARRDVSGGDAVAAAAALLALPEPPTAIFAGHDDMAVDALAAVARAVAVAGRDKTVAVAGYDNTDLAAHPLIDLTSVDQQGVEMGAQAATMLLERLQGRSEPRHYVAATQLRIRSSTAL</sequence>
<comment type="caution">
    <text evidence="5">The sequence shown here is derived from an EMBL/GenBank/DDBJ whole genome shotgun (WGS) entry which is preliminary data.</text>
</comment>
<evidence type="ECO:0000259" key="4">
    <source>
        <dbReference type="PROSITE" id="PS50932"/>
    </source>
</evidence>
<dbReference type="CDD" id="cd06267">
    <property type="entry name" value="PBP1_LacI_sugar_binding-like"/>
    <property type="match status" value="1"/>
</dbReference>
<gene>
    <name evidence="5" type="ORF">KZ829_34430</name>
</gene>
<reference evidence="5 6" key="1">
    <citation type="journal article" date="2013" name="Antonie Van Leeuwenhoek">
        <title>Actinoplanes hulinensis sp. nov., a novel actinomycete isolated from soybean root (Glycine max (L.) Merr).</title>
        <authorList>
            <person name="Shen Y."/>
            <person name="Liu C."/>
            <person name="Wang X."/>
            <person name="Zhao J."/>
            <person name="Jia F."/>
            <person name="Zhang Y."/>
            <person name="Wang L."/>
            <person name="Yang D."/>
            <person name="Xiang W."/>
        </authorList>
    </citation>
    <scope>NUCLEOTIDE SEQUENCE [LARGE SCALE GENOMIC DNA]</scope>
    <source>
        <strain evidence="5 6">NEAU-M9</strain>
    </source>
</reference>
<keyword evidence="1" id="KW-0805">Transcription regulation</keyword>
<organism evidence="5 6">
    <name type="scientific">Actinoplanes hulinensis</name>
    <dbReference type="NCBI Taxonomy" id="1144547"/>
    <lineage>
        <taxon>Bacteria</taxon>
        <taxon>Bacillati</taxon>
        <taxon>Actinomycetota</taxon>
        <taxon>Actinomycetes</taxon>
        <taxon>Micromonosporales</taxon>
        <taxon>Micromonosporaceae</taxon>
        <taxon>Actinoplanes</taxon>
    </lineage>
</organism>
<evidence type="ECO:0000256" key="1">
    <source>
        <dbReference type="ARBA" id="ARBA00023015"/>
    </source>
</evidence>
<keyword evidence="6" id="KW-1185">Reference proteome</keyword>
<dbReference type="Pfam" id="PF00356">
    <property type="entry name" value="LacI"/>
    <property type="match status" value="1"/>
</dbReference>
<dbReference type="PANTHER" id="PTHR30146:SF153">
    <property type="entry name" value="LACTOSE OPERON REPRESSOR"/>
    <property type="match status" value="1"/>
</dbReference>
<evidence type="ECO:0000313" key="6">
    <source>
        <dbReference type="Proteomes" id="UP001519863"/>
    </source>
</evidence>
<dbReference type="Gene3D" id="1.10.260.40">
    <property type="entry name" value="lambda repressor-like DNA-binding domains"/>
    <property type="match status" value="1"/>
</dbReference>
<dbReference type="Proteomes" id="UP001519863">
    <property type="component" value="Unassembled WGS sequence"/>
</dbReference>
<keyword evidence="3" id="KW-0804">Transcription</keyword>
<evidence type="ECO:0000313" key="5">
    <source>
        <dbReference type="EMBL" id="MBW6438839.1"/>
    </source>
</evidence>
<dbReference type="CDD" id="cd01392">
    <property type="entry name" value="HTH_LacI"/>
    <property type="match status" value="1"/>
</dbReference>
<name>A0ABS7BCN3_9ACTN</name>
<feature type="domain" description="HTH lacI-type" evidence="4">
    <location>
        <begin position="9"/>
        <end position="63"/>
    </location>
</feature>
<accession>A0ABS7BCN3</accession>
<dbReference type="InterPro" id="IPR010982">
    <property type="entry name" value="Lambda_DNA-bd_dom_sf"/>
</dbReference>
<dbReference type="PROSITE" id="PS00356">
    <property type="entry name" value="HTH_LACI_1"/>
    <property type="match status" value="1"/>
</dbReference>